<proteinExistence type="predicted"/>
<feature type="signal peptide" evidence="6">
    <location>
        <begin position="1"/>
        <end position="21"/>
    </location>
</feature>
<dbReference type="Proteomes" id="UP000815325">
    <property type="component" value="Unassembled WGS sequence"/>
</dbReference>
<feature type="region of interest" description="Disordered" evidence="5">
    <location>
        <begin position="312"/>
        <end position="347"/>
    </location>
</feature>
<dbReference type="EC" id="3.1.1.47" evidence="1"/>
<feature type="compositionally biased region" description="Basic and acidic residues" evidence="5">
    <location>
        <begin position="65"/>
        <end position="81"/>
    </location>
</feature>
<feature type="chain" id="PRO_5046854011" description="1-alkyl-2-acetylglycerophosphocholine esterase" evidence="6">
    <location>
        <begin position="22"/>
        <end position="495"/>
    </location>
</feature>
<feature type="region of interest" description="Disordered" evidence="5">
    <location>
        <begin position="37"/>
        <end position="82"/>
    </location>
</feature>
<reference evidence="7" key="1">
    <citation type="submission" date="2017-08" db="EMBL/GenBank/DDBJ databases">
        <authorList>
            <person name="Polle J.E."/>
            <person name="Barry K."/>
            <person name="Cushman J."/>
            <person name="Schmutz J."/>
            <person name="Tran D."/>
            <person name="Hathwaick L.T."/>
            <person name="Yim W.C."/>
            <person name="Jenkins J."/>
            <person name="Mckie-Krisberg Z.M."/>
            <person name="Prochnik S."/>
            <person name="Lindquist E."/>
            <person name="Dockter R.B."/>
            <person name="Adam C."/>
            <person name="Molina H."/>
            <person name="Bunkerborg J."/>
            <person name="Jin E."/>
            <person name="Buchheim M."/>
            <person name="Magnuson J."/>
        </authorList>
    </citation>
    <scope>NUCLEOTIDE SEQUENCE</scope>
    <source>
        <strain evidence="7">CCAP 19/18</strain>
    </source>
</reference>
<evidence type="ECO:0000256" key="5">
    <source>
        <dbReference type="SAM" id="MobiDB-lite"/>
    </source>
</evidence>
<keyword evidence="8" id="KW-1185">Reference proteome</keyword>
<comment type="caution">
    <text evidence="7">The sequence shown here is derived from an EMBL/GenBank/DDBJ whole genome shotgun (WGS) entry which is preliminary data.</text>
</comment>
<keyword evidence="6" id="KW-0732">Signal</keyword>
<accession>A0ABQ7G533</accession>
<protein>
    <recommendedName>
        <fullName evidence="1">1-alkyl-2-acetylglycerophosphocholine esterase</fullName>
        <ecNumber evidence="1">3.1.1.47</ecNumber>
    </recommendedName>
</protein>
<keyword evidence="4" id="KW-0443">Lipid metabolism</keyword>
<evidence type="ECO:0000313" key="8">
    <source>
        <dbReference type="Proteomes" id="UP000815325"/>
    </source>
</evidence>
<feature type="compositionally biased region" description="Polar residues" evidence="5">
    <location>
        <begin position="323"/>
        <end position="345"/>
    </location>
</feature>
<evidence type="ECO:0000256" key="4">
    <source>
        <dbReference type="ARBA" id="ARBA00023098"/>
    </source>
</evidence>
<gene>
    <name evidence="7" type="ORF">DUNSADRAFT_15584</name>
</gene>
<dbReference type="PANTHER" id="PTHR10272">
    <property type="entry name" value="PLATELET-ACTIVATING FACTOR ACETYLHYDROLASE"/>
    <property type="match status" value="1"/>
</dbReference>
<dbReference type="SUPFAM" id="SSF53474">
    <property type="entry name" value="alpha/beta-Hydrolases"/>
    <property type="match status" value="1"/>
</dbReference>
<evidence type="ECO:0000256" key="2">
    <source>
        <dbReference type="ARBA" id="ARBA00022801"/>
    </source>
</evidence>
<dbReference type="Pfam" id="PF03403">
    <property type="entry name" value="PAF-AH_p_II"/>
    <property type="match status" value="1"/>
</dbReference>
<evidence type="ECO:0000256" key="6">
    <source>
        <dbReference type="SAM" id="SignalP"/>
    </source>
</evidence>
<dbReference type="Gene3D" id="3.40.50.1820">
    <property type="entry name" value="alpha/beta hydrolase"/>
    <property type="match status" value="1"/>
</dbReference>
<keyword evidence="3" id="KW-0442">Lipid degradation</keyword>
<sequence length="495" mass="52966">MARLGVQTALTVMGMLCGLSATYNAPLAARSLAAEVPGSNAPEGRQRGEAANGDDASPEPVVSRKRSEKDVPEGEDGKREGQAPYPLVFFSHGLAGNRNTYSSICIQLASLGFIVVAVEHADGTASTARLAPQFKLVEDKKGKPQQARQNEWLFYAGLGDEQAQVQKTRIRAQELRTALRLVESMNNGLAVEGLWVSGTKPHPLRQGLFDTGNWLRGRVDLSRVAVTGHSYGGATAALAACEHYPEFKAAVAMDPWWGALPPDCSILASGSWPSRAPILVLGSHAWNTPNPVTQKMACNGERQEALLSAAAGHKSTGPGMTALGSTKGTHNKGMQGSSQQGGDEQNLQEDCMQGKHANGMNAAATGRTQGPCGGRGPGALLVICRDSNHHSYDDVLLFFGRLMSPLLKLFNFESELHPRKSLEQVCSCTTHFLCTHLCLTQNVTAAWRSEGQKGEAAFWHPLDSPLPIKGSHADFYKVLCPGNELHILRACTASV</sequence>
<dbReference type="EMBL" id="MU070123">
    <property type="protein sequence ID" value="KAF5829719.1"/>
    <property type="molecule type" value="Genomic_DNA"/>
</dbReference>
<organism evidence="7 8">
    <name type="scientific">Dunaliella salina</name>
    <name type="common">Green alga</name>
    <name type="synonym">Protococcus salinus</name>
    <dbReference type="NCBI Taxonomy" id="3046"/>
    <lineage>
        <taxon>Eukaryota</taxon>
        <taxon>Viridiplantae</taxon>
        <taxon>Chlorophyta</taxon>
        <taxon>core chlorophytes</taxon>
        <taxon>Chlorophyceae</taxon>
        <taxon>CS clade</taxon>
        <taxon>Chlamydomonadales</taxon>
        <taxon>Dunaliellaceae</taxon>
        <taxon>Dunaliella</taxon>
    </lineage>
</organism>
<dbReference type="InterPro" id="IPR029058">
    <property type="entry name" value="AB_hydrolase_fold"/>
</dbReference>
<keyword evidence="2" id="KW-0378">Hydrolase</keyword>
<evidence type="ECO:0000256" key="3">
    <source>
        <dbReference type="ARBA" id="ARBA00022963"/>
    </source>
</evidence>
<name>A0ABQ7G533_DUNSA</name>
<evidence type="ECO:0000256" key="1">
    <source>
        <dbReference type="ARBA" id="ARBA00013201"/>
    </source>
</evidence>
<dbReference type="PANTHER" id="PTHR10272:SF0">
    <property type="entry name" value="PLATELET-ACTIVATING FACTOR ACETYLHYDROLASE"/>
    <property type="match status" value="1"/>
</dbReference>
<evidence type="ECO:0000313" key="7">
    <source>
        <dbReference type="EMBL" id="KAF5829719.1"/>
    </source>
</evidence>